<protein>
    <submittedName>
        <fullName evidence="5">Glycosyltransferase</fullName>
    </submittedName>
</protein>
<accession>A0A6N8II22</accession>
<dbReference type="EMBL" id="WPOC01000011">
    <property type="protein sequence ID" value="MVN15392.1"/>
    <property type="molecule type" value="Genomic_DNA"/>
</dbReference>
<keyword evidence="6" id="KW-1185">Reference proteome</keyword>
<feature type="domain" description="Glycosyl transferase family 1" evidence="3">
    <location>
        <begin position="216"/>
        <end position="367"/>
    </location>
</feature>
<evidence type="ECO:0000256" key="1">
    <source>
        <dbReference type="ARBA" id="ARBA00022676"/>
    </source>
</evidence>
<organism evidence="5 6">
    <name type="scientific">Gordonibacter urolithinfaciens</name>
    <dbReference type="NCBI Taxonomy" id="1335613"/>
    <lineage>
        <taxon>Bacteria</taxon>
        <taxon>Bacillati</taxon>
        <taxon>Actinomycetota</taxon>
        <taxon>Coriobacteriia</taxon>
        <taxon>Eggerthellales</taxon>
        <taxon>Eggerthellaceae</taxon>
        <taxon>Gordonibacter</taxon>
    </lineage>
</organism>
<dbReference type="InterPro" id="IPR001296">
    <property type="entry name" value="Glyco_trans_1"/>
</dbReference>
<dbReference type="InterPro" id="IPR050194">
    <property type="entry name" value="Glycosyltransferase_grp1"/>
</dbReference>
<sequence>MVNSLFTQAGGLILSIARKISFAIHWIDILAIAWYCQNKRGLFMYKILMIGPDSSRASGGMASVIRSLSKSETLASRFTILEFPSCKDGSLASRLFFTGVQYMRFIIKPLKADICHIHIASYSSTWRKLLYGKAAKLKGSRVVYHVHGAEYKKFFASLSERGQKRLRHSFSRADAVIVLSNSWKCFFENTLDLKNVVVINNSIDCAKSNFKHGFPASIAFVGRLGVRKGAYDLIKALGMLQSKGMRFFCTFAGDGEIKKLQEAAKIAGVSQSTQFTGWLGEEKVQDILSSSSIMVLPSYDEGFPVSIIEAMAAGNAVVSTCVGGIPEEVCRAGSVLIGPGDVSALACALEELLVDQDRAYQMADANQEYVLGKLDNKVVHTQLANLYLRLLDDDAEQNT</sequence>
<dbReference type="AlphaFoldDB" id="A0A6N8II22"/>
<keyword evidence="1" id="KW-0328">Glycosyltransferase</keyword>
<dbReference type="GO" id="GO:1901137">
    <property type="term" value="P:carbohydrate derivative biosynthetic process"/>
    <property type="evidence" value="ECO:0007669"/>
    <property type="project" value="UniProtKB-ARBA"/>
</dbReference>
<evidence type="ECO:0000313" key="5">
    <source>
        <dbReference type="EMBL" id="MVN15392.1"/>
    </source>
</evidence>
<feature type="domain" description="Glycosyltransferase subfamily 4-like N-terminal" evidence="4">
    <location>
        <begin position="94"/>
        <end position="206"/>
    </location>
</feature>
<proteinExistence type="predicted"/>
<dbReference type="CDD" id="cd03801">
    <property type="entry name" value="GT4_PimA-like"/>
    <property type="match status" value="1"/>
</dbReference>
<dbReference type="SUPFAM" id="SSF53756">
    <property type="entry name" value="UDP-Glycosyltransferase/glycogen phosphorylase"/>
    <property type="match status" value="1"/>
</dbReference>
<gene>
    <name evidence="5" type="ORF">GO738_08565</name>
</gene>
<dbReference type="Pfam" id="PF00534">
    <property type="entry name" value="Glycos_transf_1"/>
    <property type="match status" value="1"/>
</dbReference>
<evidence type="ECO:0000259" key="4">
    <source>
        <dbReference type="Pfam" id="PF13439"/>
    </source>
</evidence>
<evidence type="ECO:0000259" key="3">
    <source>
        <dbReference type="Pfam" id="PF00534"/>
    </source>
</evidence>
<dbReference type="Gene3D" id="3.40.50.2000">
    <property type="entry name" value="Glycogen Phosphorylase B"/>
    <property type="match status" value="2"/>
</dbReference>
<dbReference type="PANTHER" id="PTHR45947:SF3">
    <property type="entry name" value="SULFOQUINOVOSYL TRANSFERASE SQD2"/>
    <property type="match status" value="1"/>
</dbReference>
<dbReference type="InterPro" id="IPR028098">
    <property type="entry name" value="Glyco_trans_4-like_N"/>
</dbReference>
<name>A0A6N8II22_9ACTN</name>
<dbReference type="Pfam" id="PF13439">
    <property type="entry name" value="Glyco_transf_4"/>
    <property type="match status" value="1"/>
</dbReference>
<dbReference type="Proteomes" id="UP000468327">
    <property type="component" value="Unassembled WGS sequence"/>
</dbReference>
<evidence type="ECO:0000256" key="2">
    <source>
        <dbReference type="ARBA" id="ARBA00022679"/>
    </source>
</evidence>
<evidence type="ECO:0000313" key="6">
    <source>
        <dbReference type="Proteomes" id="UP000468327"/>
    </source>
</evidence>
<comment type="caution">
    <text evidence="5">The sequence shown here is derived from an EMBL/GenBank/DDBJ whole genome shotgun (WGS) entry which is preliminary data.</text>
</comment>
<dbReference type="PANTHER" id="PTHR45947">
    <property type="entry name" value="SULFOQUINOVOSYL TRANSFERASE SQD2"/>
    <property type="match status" value="1"/>
</dbReference>
<reference evidence="5 6" key="1">
    <citation type="submission" date="2019-11" db="EMBL/GenBank/DDBJ databases">
        <title>Whole genome shotgun sequencing (WGS) data from Adlercreutzia equolifaciens ResAG-91, Eggerthella lenta MRI-F36, MRI-F37, MRI-F40, ResAG-49, ResAG-88, ResAG-121, ResAG-145, and Gordonibacter sp. ResAG-5, ResAG-26, ResAG-43, ResAG-50, ResAG-59.</title>
        <authorList>
            <person name="Stoll D.A."/>
            <person name="Danylec N."/>
            <person name="Franz C.M.A.P."/>
            <person name="Huch M."/>
        </authorList>
    </citation>
    <scope>NUCLEOTIDE SEQUENCE [LARGE SCALE GENOMIC DNA]</scope>
    <source>
        <strain evidence="5 6">ResAG-59</strain>
    </source>
</reference>
<dbReference type="GO" id="GO:0016757">
    <property type="term" value="F:glycosyltransferase activity"/>
    <property type="evidence" value="ECO:0007669"/>
    <property type="project" value="UniProtKB-KW"/>
</dbReference>
<keyword evidence="2 5" id="KW-0808">Transferase</keyword>